<organism evidence="1 2">
    <name type="scientific">Etheostoma spectabile</name>
    <name type="common">orangethroat darter</name>
    <dbReference type="NCBI Taxonomy" id="54343"/>
    <lineage>
        <taxon>Eukaryota</taxon>
        <taxon>Metazoa</taxon>
        <taxon>Chordata</taxon>
        <taxon>Craniata</taxon>
        <taxon>Vertebrata</taxon>
        <taxon>Euteleostomi</taxon>
        <taxon>Actinopterygii</taxon>
        <taxon>Neopterygii</taxon>
        <taxon>Teleostei</taxon>
        <taxon>Neoteleostei</taxon>
        <taxon>Acanthomorphata</taxon>
        <taxon>Eupercaria</taxon>
        <taxon>Perciformes</taxon>
        <taxon>Percoidei</taxon>
        <taxon>Percidae</taxon>
        <taxon>Etheostomatinae</taxon>
        <taxon>Etheostoma</taxon>
    </lineage>
</organism>
<reference evidence="1 2" key="1">
    <citation type="submission" date="2019-08" db="EMBL/GenBank/DDBJ databases">
        <title>A chromosome-level genome assembly, high-density linkage maps, and genome scans reveal the genomic architecture of hybrid incompatibilities underlying speciation via character displacement in darters (Percidae: Etheostominae).</title>
        <authorList>
            <person name="Moran R.L."/>
            <person name="Catchen J.M."/>
            <person name="Fuller R.C."/>
        </authorList>
    </citation>
    <scope>NUCLEOTIDE SEQUENCE [LARGE SCALE GENOMIC DNA]</scope>
    <source>
        <strain evidence="1">EspeVRDwgs_2016</strain>
        <tissue evidence="1">Muscle</tissue>
    </source>
</reference>
<accession>A0A5J5DLT0</accession>
<evidence type="ECO:0000313" key="1">
    <source>
        <dbReference type="EMBL" id="KAA8594311.1"/>
    </source>
</evidence>
<comment type="caution">
    <text evidence="1">The sequence shown here is derived from an EMBL/GenBank/DDBJ whole genome shotgun (WGS) entry which is preliminary data.</text>
</comment>
<proteinExistence type="predicted"/>
<dbReference type="AlphaFoldDB" id="A0A5J5DLT0"/>
<dbReference type="EMBL" id="VOFY01000003">
    <property type="protein sequence ID" value="KAA8594311.1"/>
    <property type="molecule type" value="Genomic_DNA"/>
</dbReference>
<sequence>MMAGLMAVDPGNHSDRRHTPVTYPSPMLFSVRHLLLFEFHVKVLPPDIRTVTDVALFRSKLKTYRLSLAFNT</sequence>
<protein>
    <submittedName>
        <fullName evidence="1">Uncharacterized protein</fullName>
    </submittedName>
</protein>
<name>A0A5J5DLT0_9PERO</name>
<dbReference type="Proteomes" id="UP000327493">
    <property type="component" value="Chromosome 3"/>
</dbReference>
<evidence type="ECO:0000313" key="2">
    <source>
        <dbReference type="Proteomes" id="UP000327493"/>
    </source>
</evidence>
<gene>
    <name evidence="1" type="ORF">FQN60_005145</name>
</gene>
<keyword evidence="2" id="KW-1185">Reference proteome</keyword>